<comment type="caution">
    <text evidence="1">The sequence shown here is derived from an EMBL/GenBank/DDBJ whole genome shotgun (WGS) entry which is preliminary data.</text>
</comment>
<accession>A0A0K8NZF3</accession>
<gene>
    <name evidence="1" type="ORF">ISF6_0901</name>
</gene>
<dbReference type="EMBL" id="BBYR01000017">
    <property type="protein sequence ID" value="GAP35310.1"/>
    <property type="molecule type" value="Genomic_DNA"/>
</dbReference>
<dbReference type="Proteomes" id="UP000037660">
    <property type="component" value="Unassembled WGS sequence"/>
</dbReference>
<sequence>MNRAPRIAPAVPDPLALHDALTRSAGWTDLRERLHRSARLLDVLTPLLPGGLRAHVRPGPLDADGWTLLASNAAVAAKLRQLKPRLEQALRETLGPAAVLRIKVLAPSALR</sequence>
<reference evidence="1 2" key="2">
    <citation type="journal article" date="2016" name="Science">
        <title>A bacterium that degrades and assimilates poly(ethylene terephthalate).</title>
        <authorList>
            <person name="Yoshida S."/>
            <person name="Hiraga K."/>
            <person name="Takehana T."/>
            <person name="Taniguchi I."/>
            <person name="Yamaji H."/>
            <person name="Maeda Y."/>
            <person name="Toyohara K."/>
            <person name="Miyamoto K."/>
            <person name="Kimura Y."/>
            <person name="Oda K."/>
        </authorList>
    </citation>
    <scope>NUCLEOTIDE SEQUENCE [LARGE SCALE GENOMIC DNA]</scope>
    <source>
        <strain evidence="2">NBRC 110686 / TISTR 2288 / 201-F6</strain>
    </source>
</reference>
<dbReference type="AlphaFoldDB" id="A0A0K8NZF3"/>
<dbReference type="STRING" id="1547922.ISF6_0901"/>
<evidence type="ECO:0000313" key="2">
    <source>
        <dbReference type="Proteomes" id="UP000037660"/>
    </source>
</evidence>
<dbReference type="RefSeq" id="WP_054019357.1">
    <property type="nucleotide sequence ID" value="NZ_BBYR01000017.1"/>
</dbReference>
<proteinExistence type="predicted"/>
<dbReference type="Pfam" id="PF05258">
    <property type="entry name" value="DciA"/>
    <property type="match status" value="1"/>
</dbReference>
<protein>
    <submittedName>
        <fullName evidence="1">Zn-ribbon-containing protein</fullName>
    </submittedName>
</protein>
<dbReference type="InterPro" id="IPR007922">
    <property type="entry name" value="DciA-like"/>
</dbReference>
<keyword evidence="2" id="KW-1185">Reference proteome</keyword>
<reference evidence="2" key="1">
    <citation type="submission" date="2015-07" db="EMBL/GenBank/DDBJ databases">
        <title>Discovery of a poly(ethylene terephthalate assimilation.</title>
        <authorList>
            <person name="Yoshida S."/>
            <person name="Hiraga K."/>
            <person name="Takehana T."/>
            <person name="Taniguchi I."/>
            <person name="Yamaji H."/>
            <person name="Maeda Y."/>
            <person name="Toyohara K."/>
            <person name="Miyamoto K."/>
            <person name="Kimura Y."/>
            <person name="Oda K."/>
        </authorList>
    </citation>
    <scope>NUCLEOTIDE SEQUENCE [LARGE SCALE GENOMIC DNA]</scope>
    <source>
        <strain evidence="2">NBRC 110686 / TISTR 2288 / 201-F6</strain>
    </source>
</reference>
<organism evidence="1 2">
    <name type="scientific">Piscinibacter sakaiensis</name>
    <name type="common">Ideonella sakaiensis</name>
    <dbReference type="NCBI Taxonomy" id="1547922"/>
    <lineage>
        <taxon>Bacteria</taxon>
        <taxon>Pseudomonadati</taxon>
        <taxon>Pseudomonadota</taxon>
        <taxon>Betaproteobacteria</taxon>
        <taxon>Burkholderiales</taxon>
        <taxon>Sphaerotilaceae</taxon>
        <taxon>Piscinibacter</taxon>
    </lineage>
</organism>
<name>A0A0K8NZF3_PISS1</name>
<evidence type="ECO:0000313" key="1">
    <source>
        <dbReference type="EMBL" id="GAP35310.1"/>
    </source>
</evidence>
<dbReference type="OrthoDB" id="9155022at2"/>